<name>A0A918HUF3_9ACTN</name>
<evidence type="ECO:0000313" key="2">
    <source>
        <dbReference type="Proteomes" id="UP000636661"/>
    </source>
</evidence>
<accession>A0A918HUF3</accession>
<dbReference type="EMBL" id="BMTP01000003">
    <property type="protein sequence ID" value="GGU28321.1"/>
    <property type="molecule type" value="Genomic_DNA"/>
</dbReference>
<reference evidence="1" key="1">
    <citation type="journal article" date="2014" name="Int. J. Syst. Evol. Microbiol.">
        <title>Complete genome sequence of Corynebacterium casei LMG S-19264T (=DSM 44701T), isolated from a smear-ripened cheese.</title>
        <authorList>
            <consortium name="US DOE Joint Genome Institute (JGI-PGF)"/>
            <person name="Walter F."/>
            <person name="Albersmeier A."/>
            <person name="Kalinowski J."/>
            <person name="Ruckert C."/>
        </authorList>
    </citation>
    <scope>NUCLEOTIDE SEQUENCE</scope>
    <source>
        <strain evidence="1">JCM 4391</strain>
    </source>
</reference>
<protein>
    <submittedName>
        <fullName evidence="1">Uncharacterized protein</fullName>
    </submittedName>
</protein>
<comment type="caution">
    <text evidence="1">The sequence shown here is derived from an EMBL/GenBank/DDBJ whole genome shotgun (WGS) entry which is preliminary data.</text>
</comment>
<reference evidence="1" key="2">
    <citation type="submission" date="2020-09" db="EMBL/GenBank/DDBJ databases">
        <authorList>
            <person name="Sun Q."/>
            <person name="Ohkuma M."/>
        </authorList>
    </citation>
    <scope>NUCLEOTIDE SEQUENCE</scope>
    <source>
        <strain evidence="1">JCM 4391</strain>
    </source>
</reference>
<dbReference type="Proteomes" id="UP000636661">
    <property type="component" value="Unassembled WGS sequence"/>
</dbReference>
<keyword evidence="2" id="KW-1185">Reference proteome</keyword>
<sequence>MTRCSGGASMWSSPDPAVIHWVSPLRMVPPPPLLSWWTKVPSIRYVDRQHRAGYGARGRVDARQGERVLDGYGRHGGSSSGAA</sequence>
<proteinExistence type="predicted"/>
<gene>
    <name evidence="1" type="ORF">GCM10010274_13830</name>
</gene>
<dbReference type="AlphaFoldDB" id="A0A918HUF3"/>
<evidence type="ECO:0000313" key="1">
    <source>
        <dbReference type="EMBL" id="GGU28321.1"/>
    </source>
</evidence>
<organism evidence="1 2">
    <name type="scientific">Streptomyces lavendofoliae</name>
    <dbReference type="NCBI Taxonomy" id="67314"/>
    <lineage>
        <taxon>Bacteria</taxon>
        <taxon>Bacillati</taxon>
        <taxon>Actinomycetota</taxon>
        <taxon>Actinomycetes</taxon>
        <taxon>Kitasatosporales</taxon>
        <taxon>Streptomycetaceae</taxon>
        <taxon>Streptomyces</taxon>
    </lineage>
</organism>